<dbReference type="OrthoDB" id="9782004at2"/>
<keyword evidence="6 8" id="KW-1133">Transmembrane helix</keyword>
<sequence length="265" mass="28883">MKTGKSLSVFFWIAAAFLNLPLVLIIPMSLTSGDFLRFPPTDVGMRWYSSYLLDPQWMDATLLSLRVALLSGLLATVLGTLTALGIERGPARLRRPLLTYIGTPVVIPQIFMALGIFVIALRLDLLSNEAILVGAHATMGFPFVVLIVMAQVQQLDIAVERAARIHGATATRAFFSVTLPSLRASIVSGFIIAFFTSFDELTVALFLMNGHETLPMMLWANMRLDVSPIVASVASVLMVGTTAGLLTAEFFRRRASDEKTLVGVH</sequence>
<comment type="subcellular location">
    <subcellularLocation>
        <location evidence="1">Cell inner membrane</location>
        <topology evidence="1">Multi-pass membrane protein</topology>
    </subcellularLocation>
    <subcellularLocation>
        <location evidence="8">Cell membrane</location>
        <topology evidence="8">Multi-pass membrane protein</topology>
    </subcellularLocation>
</comment>
<feature type="transmembrane region" description="Helical" evidence="8">
    <location>
        <begin position="226"/>
        <end position="251"/>
    </location>
</feature>
<feature type="transmembrane region" description="Helical" evidence="8">
    <location>
        <begin position="173"/>
        <end position="198"/>
    </location>
</feature>
<dbReference type="EMBL" id="FCOL02000070">
    <property type="protein sequence ID" value="SAL82087.1"/>
    <property type="molecule type" value="Genomic_DNA"/>
</dbReference>
<evidence type="ECO:0000256" key="7">
    <source>
        <dbReference type="ARBA" id="ARBA00023136"/>
    </source>
</evidence>
<reference evidence="10" key="1">
    <citation type="submission" date="2016-01" db="EMBL/GenBank/DDBJ databases">
        <authorList>
            <person name="Peeters C."/>
        </authorList>
    </citation>
    <scope>NUCLEOTIDE SEQUENCE [LARGE SCALE GENOMIC DNA]</scope>
    <source>
        <strain evidence="10">LMG 22937</strain>
    </source>
</reference>
<keyword evidence="4" id="KW-0997">Cell inner membrane</keyword>
<feature type="transmembrane region" description="Helical" evidence="8">
    <location>
        <begin position="97"/>
        <end position="119"/>
    </location>
</feature>
<dbReference type="Gene3D" id="1.10.3720.10">
    <property type="entry name" value="MetI-like"/>
    <property type="match status" value="1"/>
</dbReference>
<feature type="transmembrane region" description="Helical" evidence="8">
    <location>
        <begin position="63"/>
        <end position="85"/>
    </location>
</feature>
<feature type="transmembrane region" description="Helical" evidence="8">
    <location>
        <begin position="7"/>
        <end position="30"/>
    </location>
</feature>
<dbReference type="GO" id="GO:0055085">
    <property type="term" value="P:transmembrane transport"/>
    <property type="evidence" value="ECO:0007669"/>
    <property type="project" value="InterPro"/>
</dbReference>
<evidence type="ECO:0000256" key="2">
    <source>
        <dbReference type="ARBA" id="ARBA00022448"/>
    </source>
</evidence>
<keyword evidence="5 8" id="KW-0812">Transmembrane</keyword>
<dbReference type="Pfam" id="PF00528">
    <property type="entry name" value="BPD_transp_1"/>
    <property type="match status" value="1"/>
</dbReference>
<dbReference type="GO" id="GO:0005886">
    <property type="term" value="C:plasma membrane"/>
    <property type="evidence" value="ECO:0007669"/>
    <property type="project" value="UniProtKB-SubCell"/>
</dbReference>
<evidence type="ECO:0000256" key="3">
    <source>
        <dbReference type="ARBA" id="ARBA00022475"/>
    </source>
</evidence>
<evidence type="ECO:0000313" key="11">
    <source>
        <dbReference type="Proteomes" id="UP000054925"/>
    </source>
</evidence>
<gene>
    <name evidence="10" type="ORF">AWB67_06028</name>
</gene>
<protein>
    <submittedName>
        <fullName evidence="10">ABC transporter membrane protein</fullName>
    </submittedName>
</protein>
<dbReference type="RefSeq" id="WP_087659760.1">
    <property type="nucleotide sequence ID" value="NZ_FCOL02000070.1"/>
</dbReference>
<dbReference type="PANTHER" id="PTHR43357:SF4">
    <property type="entry name" value="INNER MEMBRANE ABC TRANSPORTER PERMEASE PROTEIN YDCV"/>
    <property type="match status" value="1"/>
</dbReference>
<keyword evidence="3" id="KW-1003">Cell membrane</keyword>
<dbReference type="Proteomes" id="UP000054925">
    <property type="component" value="Unassembled WGS sequence"/>
</dbReference>
<keyword evidence="11" id="KW-1185">Reference proteome</keyword>
<feature type="domain" description="ABC transmembrane type-1" evidence="9">
    <location>
        <begin position="61"/>
        <end position="248"/>
    </location>
</feature>
<evidence type="ECO:0000259" key="9">
    <source>
        <dbReference type="PROSITE" id="PS50928"/>
    </source>
</evidence>
<evidence type="ECO:0000256" key="1">
    <source>
        <dbReference type="ARBA" id="ARBA00004429"/>
    </source>
</evidence>
<evidence type="ECO:0000313" key="10">
    <source>
        <dbReference type="EMBL" id="SAL82087.1"/>
    </source>
</evidence>
<feature type="transmembrane region" description="Helical" evidence="8">
    <location>
        <begin position="131"/>
        <end position="152"/>
    </location>
</feature>
<accession>A0A158KLS5</accession>
<comment type="caution">
    <text evidence="10">The sequence shown here is derived from an EMBL/GenBank/DDBJ whole genome shotgun (WGS) entry which is preliminary data.</text>
</comment>
<evidence type="ECO:0000256" key="5">
    <source>
        <dbReference type="ARBA" id="ARBA00022692"/>
    </source>
</evidence>
<evidence type="ECO:0000256" key="4">
    <source>
        <dbReference type="ARBA" id="ARBA00022519"/>
    </source>
</evidence>
<evidence type="ECO:0000256" key="6">
    <source>
        <dbReference type="ARBA" id="ARBA00022989"/>
    </source>
</evidence>
<dbReference type="SUPFAM" id="SSF161098">
    <property type="entry name" value="MetI-like"/>
    <property type="match status" value="1"/>
</dbReference>
<dbReference type="PROSITE" id="PS50928">
    <property type="entry name" value="ABC_TM1"/>
    <property type="match status" value="1"/>
</dbReference>
<organism evidence="10 11">
    <name type="scientific">Caballeronia terrestris</name>
    <dbReference type="NCBI Taxonomy" id="1226301"/>
    <lineage>
        <taxon>Bacteria</taxon>
        <taxon>Pseudomonadati</taxon>
        <taxon>Pseudomonadota</taxon>
        <taxon>Betaproteobacteria</taxon>
        <taxon>Burkholderiales</taxon>
        <taxon>Burkholderiaceae</taxon>
        <taxon>Caballeronia</taxon>
    </lineage>
</organism>
<name>A0A158KLS5_9BURK</name>
<keyword evidence="7 8" id="KW-0472">Membrane</keyword>
<dbReference type="CDD" id="cd06261">
    <property type="entry name" value="TM_PBP2"/>
    <property type="match status" value="1"/>
</dbReference>
<dbReference type="InterPro" id="IPR035906">
    <property type="entry name" value="MetI-like_sf"/>
</dbReference>
<evidence type="ECO:0000256" key="8">
    <source>
        <dbReference type="RuleBase" id="RU363032"/>
    </source>
</evidence>
<dbReference type="InterPro" id="IPR000515">
    <property type="entry name" value="MetI-like"/>
</dbReference>
<dbReference type="PANTHER" id="PTHR43357">
    <property type="entry name" value="INNER MEMBRANE ABC TRANSPORTER PERMEASE PROTEIN YDCV"/>
    <property type="match status" value="1"/>
</dbReference>
<keyword evidence="2 8" id="KW-0813">Transport</keyword>
<comment type="similarity">
    <text evidence="8">Belongs to the binding-protein-dependent transport system permease family.</text>
</comment>
<dbReference type="AlphaFoldDB" id="A0A158KLS5"/>
<proteinExistence type="inferred from homology"/>